<accession>A0A8J7MDL4</accession>
<dbReference type="UniPathway" id="UPA00246"/>
<dbReference type="GO" id="GO:0008880">
    <property type="term" value="F:glucuronate isomerase activity"/>
    <property type="evidence" value="ECO:0007669"/>
    <property type="project" value="UniProtKB-UniRule"/>
</dbReference>
<dbReference type="PANTHER" id="PTHR30068">
    <property type="entry name" value="URONATE ISOMERASE"/>
    <property type="match status" value="1"/>
</dbReference>
<evidence type="ECO:0000256" key="4">
    <source>
        <dbReference type="ARBA" id="ARBA00012546"/>
    </source>
</evidence>
<evidence type="ECO:0000256" key="3">
    <source>
        <dbReference type="ARBA" id="ARBA00008397"/>
    </source>
</evidence>
<keyword evidence="6 7" id="KW-0413">Isomerase</keyword>
<keyword evidence="9" id="KW-1185">Reference proteome</keyword>
<name>A0A8J7MDL4_9BACT</name>
<dbReference type="GO" id="GO:0019698">
    <property type="term" value="P:D-galacturonate catabolic process"/>
    <property type="evidence" value="ECO:0007669"/>
    <property type="project" value="TreeGrafter"/>
</dbReference>
<protein>
    <recommendedName>
        <fullName evidence="5 7">Uronate isomerase</fullName>
        <ecNumber evidence="4 7">5.3.1.12</ecNumber>
    </recommendedName>
    <alternativeName>
        <fullName evidence="7">Glucuronate isomerase</fullName>
    </alternativeName>
    <alternativeName>
        <fullName evidence="7">Uronic isomerase</fullName>
    </alternativeName>
</protein>
<evidence type="ECO:0000256" key="7">
    <source>
        <dbReference type="HAMAP-Rule" id="MF_00675"/>
    </source>
</evidence>
<dbReference type="HAMAP" id="MF_00675">
    <property type="entry name" value="UxaC"/>
    <property type="match status" value="1"/>
</dbReference>
<dbReference type="GO" id="GO:0042840">
    <property type="term" value="P:D-glucuronate catabolic process"/>
    <property type="evidence" value="ECO:0007669"/>
    <property type="project" value="TreeGrafter"/>
</dbReference>
<dbReference type="SUPFAM" id="SSF51556">
    <property type="entry name" value="Metallo-dependent hydrolases"/>
    <property type="match status" value="1"/>
</dbReference>
<comment type="caution">
    <text evidence="8">The sequence shown here is derived from an EMBL/GenBank/DDBJ whole genome shotgun (WGS) entry which is preliminary data.</text>
</comment>
<reference evidence="8" key="1">
    <citation type="submission" date="2021-01" db="EMBL/GenBank/DDBJ databases">
        <title>Modified the classification status of verrucomicrobia.</title>
        <authorList>
            <person name="Feng X."/>
        </authorList>
    </citation>
    <scope>NUCLEOTIDE SEQUENCE</scope>
    <source>
        <strain evidence="8">_KCTC 22039</strain>
    </source>
</reference>
<dbReference type="Gene3D" id="1.10.2020.10">
    <property type="entry name" value="uronate isomerase, domain 2, chain A"/>
    <property type="match status" value="1"/>
</dbReference>
<evidence type="ECO:0000256" key="1">
    <source>
        <dbReference type="ARBA" id="ARBA00001165"/>
    </source>
</evidence>
<dbReference type="InterPro" id="IPR003766">
    <property type="entry name" value="Uronate_isomerase"/>
</dbReference>
<evidence type="ECO:0000256" key="6">
    <source>
        <dbReference type="ARBA" id="ARBA00023235"/>
    </source>
</evidence>
<dbReference type="Proteomes" id="UP000624703">
    <property type="component" value="Unassembled WGS sequence"/>
</dbReference>
<sequence length="465" mass="53445">MDYLHDDVFLTTATSRWLYHEVAKNQPIIDFHTHLPQDEVLDDHRFENLWELWLKYDHYKWRLMRASGVDEKFISGTASPWEKFHAFASIMPLALGNPVHQWAHFELKRVFGINTLLSANTAEEIWLQANDKLQNDPKLSVRGLLEFFNVETICTTDDPASDLSSHLKLQGVGKCKVLPTFRPDLAMKTDEPEKFTNWINQLAQRIGSQIDSYQALIAALKLRHDEFHQAGCRLSDHGPPFSPTEPASDEQLEAIFQKVVAGSASNELEWDQFAFAIMANTARWNHEKNWTMQLHLGPLRNTNSKLFQQVGPDAGFDTMGNWQQTTKLINFLDQLNNNDQLPRVIVYNLNPNESSSICCALQSFQDASCPGKLQYGPAWWHLDYKKGMLEQLDLFSSYGALGTFVGMLTDSRSFTSYVRHEYFRRLLCQYLGQAAELGEIPADKQELSKLVSNICYNNSKNYFHW</sequence>
<dbReference type="NCBIfam" id="NF002794">
    <property type="entry name" value="PRK02925.1"/>
    <property type="match status" value="1"/>
</dbReference>
<organism evidence="8 9">
    <name type="scientific">Persicirhabdus sediminis</name>
    <dbReference type="NCBI Taxonomy" id="454144"/>
    <lineage>
        <taxon>Bacteria</taxon>
        <taxon>Pseudomonadati</taxon>
        <taxon>Verrucomicrobiota</taxon>
        <taxon>Verrucomicrobiia</taxon>
        <taxon>Verrucomicrobiales</taxon>
        <taxon>Verrucomicrobiaceae</taxon>
        <taxon>Persicirhabdus</taxon>
    </lineage>
</organism>
<dbReference type="AlphaFoldDB" id="A0A8J7MDL4"/>
<comment type="pathway">
    <text evidence="2 7">Carbohydrate metabolism; pentose and glucuronate interconversion.</text>
</comment>
<comment type="catalytic activity">
    <reaction evidence="7">
        <text>aldehydo-D-galacturonate = keto-D-tagaturonate</text>
        <dbReference type="Rhea" id="RHEA:27702"/>
        <dbReference type="ChEBI" id="CHEBI:12952"/>
        <dbReference type="ChEBI" id="CHEBI:17886"/>
    </reaction>
</comment>
<comment type="similarity">
    <text evidence="3 7">Belongs to the metallo-dependent hydrolases superfamily. Uronate isomerase family.</text>
</comment>
<evidence type="ECO:0000256" key="5">
    <source>
        <dbReference type="ARBA" id="ARBA00020555"/>
    </source>
</evidence>
<evidence type="ECO:0000256" key="2">
    <source>
        <dbReference type="ARBA" id="ARBA00004892"/>
    </source>
</evidence>
<dbReference type="EC" id="5.3.1.12" evidence="4 7"/>
<comment type="catalytic activity">
    <reaction evidence="1 7">
        <text>D-glucuronate = D-fructuronate</text>
        <dbReference type="Rhea" id="RHEA:13049"/>
        <dbReference type="ChEBI" id="CHEBI:58720"/>
        <dbReference type="ChEBI" id="CHEBI:59863"/>
        <dbReference type="EC" id="5.3.1.12"/>
    </reaction>
</comment>
<proteinExistence type="inferred from homology"/>
<gene>
    <name evidence="7 8" type="primary">uxaC</name>
    <name evidence="8" type="ORF">JIN82_05310</name>
</gene>
<dbReference type="Gene3D" id="3.20.20.140">
    <property type="entry name" value="Metal-dependent hydrolases"/>
    <property type="match status" value="1"/>
</dbReference>
<dbReference type="EMBL" id="JAENIM010000023">
    <property type="protein sequence ID" value="MBK1790573.1"/>
    <property type="molecule type" value="Genomic_DNA"/>
</dbReference>
<dbReference type="Pfam" id="PF02614">
    <property type="entry name" value="UxaC"/>
    <property type="match status" value="1"/>
</dbReference>
<dbReference type="PANTHER" id="PTHR30068:SF4">
    <property type="entry name" value="URONATE ISOMERASE"/>
    <property type="match status" value="1"/>
</dbReference>
<dbReference type="InterPro" id="IPR032466">
    <property type="entry name" value="Metal_Hydrolase"/>
</dbReference>
<evidence type="ECO:0000313" key="9">
    <source>
        <dbReference type="Proteomes" id="UP000624703"/>
    </source>
</evidence>
<evidence type="ECO:0000313" key="8">
    <source>
        <dbReference type="EMBL" id="MBK1790573.1"/>
    </source>
</evidence>
<dbReference type="RefSeq" id="WP_200310607.1">
    <property type="nucleotide sequence ID" value="NZ_JAENIM010000023.1"/>
</dbReference>